<keyword evidence="3" id="KW-1185">Reference proteome</keyword>
<name>A0A371F3Z4_MUCPR</name>
<dbReference type="Pfam" id="PF07727">
    <property type="entry name" value="RVT_2"/>
    <property type="match status" value="1"/>
</dbReference>
<organism evidence="2 3">
    <name type="scientific">Mucuna pruriens</name>
    <name type="common">Velvet bean</name>
    <name type="synonym">Dolichos pruriens</name>
    <dbReference type="NCBI Taxonomy" id="157652"/>
    <lineage>
        <taxon>Eukaryota</taxon>
        <taxon>Viridiplantae</taxon>
        <taxon>Streptophyta</taxon>
        <taxon>Embryophyta</taxon>
        <taxon>Tracheophyta</taxon>
        <taxon>Spermatophyta</taxon>
        <taxon>Magnoliopsida</taxon>
        <taxon>eudicotyledons</taxon>
        <taxon>Gunneridae</taxon>
        <taxon>Pentapetalae</taxon>
        <taxon>rosids</taxon>
        <taxon>fabids</taxon>
        <taxon>Fabales</taxon>
        <taxon>Fabaceae</taxon>
        <taxon>Papilionoideae</taxon>
        <taxon>50 kb inversion clade</taxon>
        <taxon>NPAAA clade</taxon>
        <taxon>indigoferoid/millettioid clade</taxon>
        <taxon>Phaseoleae</taxon>
        <taxon>Mucuna</taxon>
    </lineage>
</organism>
<evidence type="ECO:0000313" key="3">
    <source>
        <dbReference type="Proteomes" id="UP000257109"/>
    </source>
</evidence>
<evidence type="ECO:0000259" key="1">
    <source>
        <dbReference type="Pfam" id="PF07727"/>
    </source>
</evidence>
<dbReference type="OrthoDB" id="411615at2759"/>
<gene>
    <name evidence="2" type="primary">GIP</name>
    <name evidence="2" type="ORF">CR513_47413</name>
</gene>
<dbReference type="EMBL" id="QJKJ01010679">
    <property type="protein sequence ID" value="RDX73032.1"/>
    <property type="molecule type" value="Genomic_DNA"/>
</dbReference>
<sequence length="102" mass="11906">MKNELKFMQDNDVWDLIELPKRHTTRLVAKGFTQKEDIDYKENFSLVSSKDSFRTIMTLVAHFDLGLHQMDVKTVFLNGDVDETIYMVKPKSFVSNESKAMK</sequence>
<evidence type="ECO:0000313" key="2">
    <source>
        <dbReference type="EMBL" id="RDX73032.1"/>
    </source>
</evidence>
<comment type="caution">
    <text evidence="2">The sequence shown here is derived from an EMBL/GenBank/DDBJ whole genome shotgun (WGS) entry which is preliminary data.</text>
</comment>
<dbReference type="AlphaFoldDB" id="A0A371F3Z4"/>
<dbReference type="InterPro" id="IPR013103">
    <property type="entry name" value="RVT_2"/>
</dbReference>
<reference evidence="2" key="1">
    <citation type="submission" date="2018-05" db="EMBL/GenBank/DDBJ databases">
        <title>Draft genome of Mucuna pruriens seed.</title>
        <authorList>
            <person name="Nnadi N.E."/>
            <person name="Vos R."/>
            <person name="Hasami M.H."/>
            <person name="Devisetty U.K."/>
            <person name="Aguiy J.C."/>
        </authorList>
    </citation>
    <scope>NUCLEOTIDE SEQUENCE [LARGE SCALE GENOMIC DNA]</scope>
    <source>
        <strain evidence="2">JCA_2017</strain>
    </source>
</reference>
<feature type="domain" description="Reverse transcriptase Ty1/copia-type" evidence="1">
    <location>
        <begin position="21"/>
        <end position="98"/>
    </location>
</feature>
<accession>A0A371F3Z4</accession>
<dbReference type="Proteomes" id="UP000257109">
    <property type="component" value="Unassembled WGS sequence"/>
</dbReference>
<dbReference type="STRING" id="157652.A0A371F3Z4"/>
<feature type="non-terminal residue" evidence="2">
    <location>
        <position position="1"/>
    </location>
</feature>
<protein>
    <submittedName>
        <fullName evidence="2">Copia protein</fullName>
    </submittedName>
</protein>
<proteinExistence type="predicted"/>